<dbReference type="AlphaFoldDB" id="A0A2T7UF17"/>
<dbReference type="InterPro" id="IPR006860">
    <property type="entry name" value="FecR"/>
</dbReference>
<reference evidence="3" key="1">
    <citation type="submission" date="2017-04" db="EMBL/GenBank/DDBJ databases">
        <title>Unexpected and diverse lifestyles within the genus Limnohabitans.</title>
        <authorList>
            <person name="Kasalicky V."/>
            <person name="Mehrshad M."/>
            <person name="Andrei S.-A."/>
            <person name="Salcher M."/>
            <person name="Kratochvilova H."/>
            <person name="Simek K."/>
            <person name="Ghai R."/>
        </authorList>
    </citation>
    <scope>NUCLEOTIDE SEQUENCE [LARGE SCALE GENOMIC DNA]</scope>
    <source>
        <strain evidence="3">II-D5</strain>
    </source>
</reference>
<dbReference type="STRING" id="1293045.H663_14545"/>
<keyword evidence="4" id="KW-1185">Reference proteome</keyword>
<feature type="domain" description="FecR protein" evidence="2">
    <location>
        <begin position="66"/>
        <end position="152"/>
    </location>
</feature>
<evidence type="ECO:0000313" key="4">
    <source>
        <dbReference type="Proteomes" id="UP000037507"/>
    </source>
</evidence>
<sequence>MSRLKRLETRMKNPSIWLLCLCCAATVQAAEPAGTVKTLKGTAHIERGKDRMEVGVGTSLQTQDKLLSGPASGVGITLRDSTLLTVGANSMIELNKYTFDRSTNTGQMDTSIKRGTLAVVSGQITKNNPNEVVFRTNTVTLGVRGTEFIIDVGEEAPR</sequence>
<protein>
    <recommendedName>
        <fullName evidence="2">FecR protein domain-containing protein</fullName>
    </recommendedName>
</protein>
<evidence type="ECO:0000256" key="1">
    <source>
        <dbReference type="SAM" id="SignalP"/>
    </source>
</evidence>
<proteinExistence type="predicted"/>
<feature type="signal peptide" evidence="1">
    <location>
        <begin position="1"/>
        <end position="29"/>
    </location>
</feature>
<dbReference type="PANTHER" id="PTHR38731">
    <property type="entry name" value="LIPL45-RELATED LIPOPROTEIN-RELATED"/>
    <property type="match status" value="1"/>
</dbReference>
<keyword evidence="1" id="KW-0732">Signal</keyword>
<dbReference type="Pfam" id="PF04773">
    <property type="entry name" value="FecR"/>
    <property type="match status" value="1"/>
</dbReference>
<organism evidence="3 4">
    <name type="scientific">Limnohabitans planktonicus II-D5</name>
    <dbReference type="NCBI Taxonomy" id="1293045"/>
    <lineage>
        <taxon>Bacteria</taxon>
        <taxon>Pseudomonadati</taxon>
        <taxon>Pseudomonadota</taxon>
        <taxon>Betaproteobacteria</taxon>
        <taxon>Burkholderiales</taxon>
        <taxon>Comamonadaceae</taxon>
        <taxon>Limnohabitans</taxon>
    </lineage>
</organism>
<dbReference type="OrthoDB" id="369729at2"/>
<name>A0A2T7UF17_9BURK</name>
<dbReference type="PANTHER" id="PTHR38731:SF1">
    <property type="entry name" value="FECR PROTEIN DOMAIN-CONTAINING PROTEIN"/>
    <property type="match status" value="1"/>
</dbReference>
<dbReference type="EMBL" id="LFYT02000007">
    <property type="protein sequence ID" value="PVE43244.1"/>
    <property type="molecule type" value="Genomic_DNA"/>
</dbReference>
<feature type="chain" id="PRO_5015620373" description="FecR protein domain-containing protein" evidence="1">
    <location>
        <begin position="30"/>
        <end position="158"/>
    </location>
</feature>
<evidence type="ECO:0000313" key="3">
    <source>
        <dbReference type="EMBL" id="PVE43244.1"/>
    </source>
</evidence>
<dbReference type="Proteomes" id="UP000037507">
    <property type="component" value="Unassembled WGS sequence"/>
</dbReference>
<gene>
    <name evidence="3" type="ORF">H663_008155</name>
</gene>
<accession>A0A2T7UF17</accession>
<comment type="caution">
    <text evidence="3">The sequence shown here is derived from an EMBL/GenBank/DDBJ whole genome shotgun (WGS) entry which is preliminary data.</text>
</comment>
<evidence type="ECO:0000259" key="2">
    <source>
        <dbReference type="Pfam" id="PF04773"/>
    </source>
</evidence>